<evidence type="ECO:0000256" key="1">
    <source>
        <dbReference type="ARBA" id="ARBA00008007"/>
    </source>
</evidence>
<comment type="similarity">
    <text evidence="1">Belongs to the ComF/GntX family.</text>
</comment>
<gene>
    <name evidence="3" type="ORF">I7X43_09975</name>
</gene>
<organism evidence="3 4">
    <name type="scientific">Inhella gelatinilytica</name>
    <dbReference type="NCBI Taxonomy" id="2795030"/>
    <lineage>
        <taxon>Bacteria</taxon>
        <taxon>Pseudomonadati</taxon>
        <taxon>Pseudomonadota</taxon>
        <taxon>Betaproteobacteria</taxon>
        <taxon>Burkholderiales</taxon>
        <taxon>Sphaerotilaceae</taxon>
        <taxon>Inhella</taxon>
    </lineage>
</organism>
<evidence type="ECO:0000313" key="4">
    <source>
        <dbReference type="Proteomes" id="UP000620139"/>
    </source>
</evidence>
<dbReference type="Pfam" id="PF00156">
    <property type="entry name" value="Pribosyltran"/>
    <property type="match status" value="1"/>
</dbReference>
<keyword evidence="4" id="KW-1185">Reference proteome</keyword>
<sequence>MRLLSRLHPRNWPLAGGCWVCLAWGSDRVCTDCRALFLPQRLRCSGCALPLPAPPPGDGLSLCGACLREPLGLDHCHAAVDYQEPWADLLKHMKFRGHLVVAEVLVPLWPLGVPPDVLLPVPQHPDRLVERGFNPPEVLAQALARRTGWAVQTGWLLRPVPTPPQTRLTRAERHDNLRGAFALSPRAQPRGLHIALVDDVLTTGATLSALAQLLRRQGAAQVSAYVAARTPDPTH</sequence>
<dbReference type="SUPFAM" id="SSF53271">
    <property type="entry name" value="PRTase-like"/>
    <property type="match status" value="1"/>
</dbReference>
<feature type="domain" description="Phosphoribosyltransferase" evidence="2">
    <location>
        <begin position="176"/>
        <end position="232"/>
    </location>
</feature>
<name>A0A931NB44_9BURK</name>
<dbReference type="Proteomes" id="UP000620139">
    <property type="component" value="Unassembled WGS sequence"/>
</dbReference>
<dbReference type="EMBL" id="JAEDAL010000004">
    <property type="protein sequence ID" value="MBH9553173.1"/>
    <property type="molecule type" value="Genomic_DNA"/>
</dbReference>
<dbReference type="Gene3D" id="3.40.50.2020">
    <property type="match status" value="1"/>
</dbReference>
<dbReference type="InterPro" id="IPR051910">
    <property type="entry name" value="ComF/GntX_DNA_util-trans"/>
</dbReference>
<dbReference type="InterPro" id="IPR029057">
    <property type="entry name" value="PRTase-like"/>
</dbReference>
<dbReference type="RefSeq" id="WP_198100795.1">
    <property type="nucleotide sequence ID" value="NZ_JAEDAL010000004.1"/>
</dbReference>
<dbReference type="CDD" id="cd06223">
    <property type="entry name" value="PRTases_typeI"/>
    <property type="match status" value="1"/>
</dbReference>
<dbReference type="InterPro" id="IPR000836">
    <property type="entry name" value="PRTase_dom"/>
</dbReference>
<protein>
    <submittedName>
        <fullName evidence="3">ComF family protein</fullName>
    </submittedName>
</protein>
<dbReference type="PANTHER" id="PTHR47505:SF1">
    <property type="entry name" value="DNA UTILIZATION PROTEIN YHGH"/>
    <property type="match status" value="1"/>
</dbReference>
<accession>A0A931NB44</accession>
<evidence type="ECO:0000259" key="2">
    <source>
        <dbReference type="Pfam" id="PF00156"/>
    </source>
</evidence>
<dbReference type="AlphaFoldDB" id="A0A931NB44"/>
<proteinExistence type="inferred from homology"/>
<comment type="caution">
    <text evidence="3">The sequence shown here is derived from an EMBL/GenBank/DDBJ whole genome shotgun (WGS) entry which is preliminary data.</text>
</comment>
<evidence type="ECO:0000313" key="3">
    <source>
        <dbReference type="EMBL" id="MBH9553173.1"/>
    </source>
</evidence>
<reference evidence="3" key="1">
    <citation type="submission" date="2020-12" db="EMBL/GenBank/DDBJ databases">
        <title>The genome sequence of Inhella sp. 4Y17.</title>
        <authorList>
            <person name="Liu Y."/>
        </authorList>
    </citation>
    <scope>NUCLEOTIDE SEQUENCE</scope>
    <source>
        <strain evidence="3">4Y10</strain>
    </source>
</reference>
<dbReference type="PANTHER" id="PTHR47505">
    <property type="entry name" value="DNA UTILIZATION PROTEIN YHGH"/>
    <property type="match status" value="1"/>
</dbReference>